<evidence type="ECO:0000256" key="1">
    <source>
        <dbReference type="ARBA" id="ARBA00022491"/>
    </source>
</evidence>
<keyword evidence="1" id="KW-0678">Repressor</keyword>
<dbReference type="OrthoDB" id="9814200at2"/>
<dbReference type="PROSITE" id="PS50977">
    <property type="entry name" value="HTH_TETR_2"/>
    <property type="match status" value="1"/>
</dbReference>
<evidence type="ECO:0000259" key="6">
    <source>
        <dbReference type="PROSITE" id="PS50977"/>
    </source>
</evidence>
<keyword evidence="3 5" id="KW-0238">DNA-binding</keyword>
<dbReference type="Gene3D" id="1.10.10.60">
    <property type="entry name" value="Homeodomain-like"/>
    <property type="match status" value="1"/>
</dbReference>
<dbReference type="RefSeq" id="WP_128250079.1">
    <property type="nucleotide sequence ID" value="NZ_CP034951.1"/>
</dbReference>
<dbReference type="InterPro" id="IPR041490">
    <property type="entry name" value="KstR2_TetR_C"/>
</dbReference>
<dbReference type="InterPro" id="IPR050109">
    <property type="entry name" value="HTH-type_TetR-like_transc_reg"/>
</dbReference>
<gene>
    <name evidence="7" type="ORF">EI546_08150</name>
</gene>
<dbReference type="GO" id="GO:0000976">
    <property type="term" value="F:transcription cis-regulatory region binding"/>
    <property type="evidence" value="ECO:0007669"/>
    <property type="project" value="TreeGrafter"/>
</dbReference>
<dbReference type="SUPFAM" id="SSF48498">
    <property type="entry name" value="Tetracyclin repressor-like, C-terminal domain"/>
    <property type="match status" value="1"/>
</dbReference>
<dbReference type="InterPro" id="IPR009057">
    <property type="entry name" value="Homeodomain-like_sf"/>
</dbReference>
<dbReference type="Gene3D" id="1.10.357.10">
    <property type="entry name" value="Tetracycline Repressor, domain 2"/>
    <property type="match status" value="1"/>
</dbReference>
<evidence type="ECO:0000256" key="4">
    <source>
        <dbReference type="ARBA" id="ARBA00023163"/>
    </source>
</evidence>
<feature type="domain" description="HTH tetR-type" evidence="6">
    <location>
        <begin position="4"/>
        <end position="64"/>
    </location>
</feature>
<dbReference type="SUPFAM" id="SSF46689">
    <property type="entry name" value="Homeodomain-like"/>
    <property type="match status" value="1"/>
</dbReference>
<dbReference type="PRINTS" id="PR00455">
    <property type="entry name" value="HTHTETR"/>
</dbReference>
<dbReference type="Pfam" id="PF17932">
    <property type="entry name" value="TetR_C_24"/>
    <property type="match status" value="1"/>
</dbReference>
<proteinExistence type="predicted"/>
<keyword evidence="4" id="KW-0804">Transcription</keyword>
<sequence>MKSFTRKEEIIKVAAALFREKGYNAVTMRDIAAAMDIKAASLYNHINGKQEILENVIMQVANEFTEAVESVFIKRKEDGCVIDDLRTIIRKHIDITLKYSHALPSLTQDWMHLKEPVKAKFLMMRENYENRFRELIRIGMWQGEIKRIHPEVVLFSILSTLQTLYLWQEKRGRLEENVLKNDMTDVLIQGIIQLPPYLE</sequence>
<dbReference type="InterPro" id="IPR036271">
    <property type="entry name" value="Tet_transcr_reg_TetR-rel_C_sf"/>
</dbReference>
<accession>A0A410G333</accession>
<dbReference type="PANTHER" id="PTHR30055">
    <property type="entry name" value="HTH-TYPE TRANSCRIPTIONAL REGULATOR RUTR"/>
    <property type="match status" value="1"/>
</dbReference>
<protein>
    <submittedName>
        <fullName evidence="7">TetR/AcrR family transcriptional regulator</fullName>
    </submittedName>
</protein>
<keyword evidence="2" id="KW-0805">Transcription regulation</keyword>
<evidence type="ECO:0000313" key="8">
    <source>
        <dbReference type="Proteomes" id="UP000285517"/>
    </source>
</evidence>
<feature type="DNA-binding region" description="H-T-H motif" evidence="5">
    <location>
        <begin position="27"/>
        <end position="46"/>
    </location>
</feature>
<evidence type="ECO:0000256" key="3">
    <source>
        <dbReference type="ARBA" id="ARBA00023125"/>
    </source>
</evidence>
<evidence type="ECO:0000256" key="5">
    <source>
        <dbReference type="PROSITE-ProRule" id="PRU00335"/>
    </source>
</evidence>
<dbReference type="Proteomes" id="UP000285517">
    <property type="component" value="Chromosome"/>
</dbReference>
<dbReference type="KEGG" id="aev:EI546_08150"/>
<keyword evidence="8" id="KW-1185">Reference proteome</keyword>
<name>A0A410G333_9FLAO</name>
<dbReference type="GO" id="GO:0003700">
    <property type="term" value="F:DNA-binding transcription factor activity"/>
    <property type="evidence" value="ECO:0007669"/>
    <property type="project" value="TreeGrafter"/>
</dbReference>
<organism evidence="7 8">
    <name type="scientific">Aequorivita ciconiae</name>
    <dbReference type="NCBI Taxonomy" id="2494375"/>
    <lineage>
        <taxon>Bacteria</taxon>
        <taxon>Pseudomonadati</taxon>
        <taxon>Bacteroidota</taxon>
        <taxon>Flavobacteriia</taxon>
        <taxon>Flavobacteriales</taxon>
        <taxon>Flavobacteriaceae</taxon>
        <taxon>Aequorivita</taxon>
    </lineage>
</organism>
<reference evidence="7 8" key="1">
    <citation type="submission" date="2019-01" db="EMBL/GenBank/DDBJ databases">
        <title>Complete genome sequencing of Aequorivita sp. H23M31.</title>
        <authorList>
            <person name="Bae J.-W."/>
        </authorList>
    </citation>
    <scope>NUCLEOTIDE SEQUENCE [LARGE SCALE GENOMIC DNA]</scope>
    <source>
        <strain evidence="7 8">H23M31</strain>
    </source>
</reference>
<dbReference type="Pfam" id="PF00440">
    <property type="entry name" value="TetR_N"/>
    <property type="match status" value="1"/>
</dbReference>
<dbReference type="EMBL" id="CP034951">
    <property type="protein sequence ID" value="QAA81698.1"/>
    <property type="molecule type" value="Genomic_DNA"/>
</dbReference>
<evidence type="ECO:0000256" key="2">
    <source>
        <dbReference type="ARBA" id="ARBA00023015"/>
    </source>
</evidence>
<dbReference type="InterPro" id="IPR001647">
    <property type="entry name" value="HTH_TetR"/>
</dbReference>
<evidence type="ECO:0000313" key="7">
    <source>
        <dbReference type="EMBL" id="QAA81698.1"/>
    </source>
</evidence>
<dbReference type="PANTHER" id="PTHR30055:SF175">
    <property type="entry name" value="HTH-TYPE TRANSCRIPTIONAL REPRESSOR KSTR2"/>
    <property type="match status" value="1"/>
</dbReference>
<dbReference type="AlphaFoldDB" id="A0A410G333"/>